<evidence type="ECO:0000313" key="2">
    <source>
        <dbReference type="Proteomes" id="UP001085076"/>
    </source>
</evidence>
<gene>
    <name evidence="1" type="ORF">J5N97_000407</name>
</gene>
<sequence>MADSLHFALVKNFARLNQITCGYSMYLSDKYFGTEWWHNSCSQLEFLFETRGPGLKVDGDDVDWDTDYELEIENFTLSSSANPGSGSGLMEYPVPEDADSILETFLLYNPAQISKAEDGHLPLEEMHTHLRSEYPWKNKRKLCESSLLKRKRIMGDGNQIIGEDAGAIHLPNPMNGFGTPADLCQIHRSLPEAATL</sequence>
<dbReference type="EMBL" id="JAGGNH010000149">
    <property type="protein sequence ID" value="KAJ0959859.1"/>
    <property type="molecule type" value="Genomic_DNA"/>
</dbReference>
<accession>A0A9D5BSF9</accession>
<evidence type="ECO:0000313" key="1">
    <source>
        <dbReference type="EMBL" id="KAJ0959859.1"/>
    </source>
</evidence>
<comment type="caution">
    <text evidence="1">The sequence shown here is derived from an EMBL/GenBank/DDBJ whole genome shotgun (WGS) entry which is preliminary data.</text>
</comment>
<protein>
    <submittedName>
        <fullName evidence="1">Uncharacterized protein</fullName>
    </submittedName>
</protein>
<keyword evidence="2" id="KW-1185">Reference proteome</keyword>
<reference evidence="1 2" key="1">
    <citation type="journal article" date="2022" name="Hortic Res">
        <title>The genome of Dioscorea zingiberensis sheds light on the biosynthesis, origin and evolution of the medicinally important diosgenin saponins.</title>
        <authorList>
            <person name="Li Y."/>
            <person name="Tan C."/>
            <person name="Li Z."/>
            <person name="Guo J."/>
            <person name="Li S."/>
            <person name="Chen X."/>
            <person name="Wang C."/>
            <person name="Dai X."/>
            <person name="Yang H."/>
            <person name="Song W."/>
            <person name="Hou L."/>
            <person name="Xu J."/>
            <person name="Tong Z."/>
            <person name="Xu A."/>
            <person name="Yuan X."/>
            <person name="Wang W."/>
            <person name="Yang Q."/>
            <person name="Chen L."/>
            <person name="Sun Z."/>
            <person name="Wang K."/>
            <person name="Pan B."/>
            <person name="Chen J."/>
            <person name="Bao Y."/>
            <person name="Liu F."/>
            <person name="Qi X."/>
            <person name="Gang D.R."/>
            <person name="Wen J."/>
            <person name="Li J."/>
        </authorList>
    </citation>
    <scope>NUCLEOTIDE SEQUENCE [LARGE SCALE GENOMIC DNA]</scope>
    <source>
        <strain evidence="1">Dzin_1.0</strain>
    </source>
</reference>
<name>A0A9D5BSF9_9LILI</name>
<dbReference type="AlphaFoldDB" id="A0A9D5BSF9"/>
<organism evidence="1 2">
    <name type="scientific">Dioscorea zingiberensis</name>
    <dbReference type="NCBI Taxonomy" id="325984"/>
    <lineage>
        <taxon>Eukaryota</taxon>
        <taxon>Viridiplantae</taxon>
        <taxon>Streptophyta</taxon>
        <taxon>Embryophyta</taxon>
        <taxon>Tracheophyta</taxon>
        <taxon>Spermatophyta</taxon>
        <taxon>Magnoliopsida</taxon>
        <taxon>Liliopsida</taxon>
        <taxon>Dioscoreales</taxon>
        <taxon>Dioscoreaceae</taxon>
        <taxon>Dioscorea</taxon>
    </lineage>
</organism>
<dbReference type="Proteomes" id="UP001085076">
    <property type="component" value="Unassembled WGS sequence"/>
</dbReference>
<proteinExistence type="predicted"/>